<dbReference type="InterPro" id="IPR009060">
    <property type="entry name" value="UBA-like_sf"/>
</dbReference>
<dbReference type="Gene3D" id="1.10.8.10">
    <property type="entry name" value="DNA helicase RuvA subunit, C-terminal domain"/>
    <property type="match status" value="1"/>
</dbReference>
<keyword evidence="6" id="KW-0963">Cytoplasm</keyword>
<accession>A0ABP7FW97</accession>
<evidence type="ECO:0000256" key="3">
    <source>
        <dbReference type="ARBA" id="ARBA00022768"/>
    </source>
</evidence>
<comment type="similarity">
    <text evidence="1 6">Belongs to the EF-Ts family.</text>
</comment>
<organism evidence="8 9">
    <name type="scientific">Leifsonella bigeumensis</name>
    <dbReference type="NCBI Taxonomy" id="433643"/>
    <lineage>
        <taxon>Bacteria</taxon>
        <taxon>Bacillati</taxon>
        <taxon>Actinomycetota</taxon>
        <taxon>Actinomycetes</taxon>
        <taxon>Micrococcales</taxon>
        <taxon>Microbacteriaceae</taxon>
        <taxon>Leifsonella</taxon>
    </lineage>
</organism>
<dbReference type="GO" id="GO:0003746">
    <property type="term" value="F:translation elongation factor activity"/>
    <property type="evidence" value="ECO:0007669"/>
    <property type="project" value="UniProtKB-KW"/>
</dbReference>
<proteinExistence type="inferred from homology"/>
<dbReference type="Gene3D" id="3.30.479.20">
    <property type="entry name" value="Elongation factor Ts, dimerisation domain"/>
    <property type="match status" value="2"/>
</dbReference>
<dbReference type="EMBL" id="BAABAE010000004">
    <property type="protein sequence ID" value="GAA3748661.1"/>
    <property type="molecule type" value="Genomic_DNA"/>
</dbReference>
<dbReference type="HAMAP" id="MF_00050">
    <property type="entry name" value="EF_Ts"/>
    <property type="match status" value="1"/>
</dbReference>
<evidence type="ECO:0000313" key="9">
    <source>
        <dbReference type="Proteomes" id="UP001501004"/>
    </source>
</evidence>
<feature type="region of interest" description="Involved in Mg(2+) ion dislocation from EF-Tu" evidence="6">
    <location>
        <begin position="80"/>
        <end position="83"/>
    </location>
</feature>
<comment type="function">
    <text evidence="5 6">Associates with the EF-Tu.GDP complex and induces the exchange of GDP to GTP. It remains bound to the aminoacyl-tRNA.EF-Tu.GTP complex up to the GTP hydrolysis stage on the ribosome.</text>
</comment>
<comment type="caution">
    <text evidence="8">The sequence shown here is derived from an EMBL/GenBank/DDBJ whole genome shotgun (WGS) entry which is preliminary data.</text>
</comment>
<evidence type="ECO:0000256" key="1">
    <source>
        <dbReference type="ARBA" id="ARBA00005532"/>
    </source>
</evidence>
<evidence type="ECO:0000256" key="6">
    <source>
        <dbReference type="HAMAP-Rule" id="MF_00050"/>
    </source>
</evidence>
<sequence>MANFTAADVKALRDRLGTGMMDSKNALVEADGDLEKAVEILRLKGAKNNAKRADRSTSEGLVAAVENGGTATMIELACETDFVAKSDKFVNLAEAVLTAASAARAGSVEEALAAPSAGSGGASGDKTVAQLIEEDSAVLGEKVELRRVVSVDADAFSIYLHRTSKDLPPQVGVVVGYTGSDADTARSVAQHIAFADPQYLTREEVPADIVEKEREIVTEISRNEGKPEAALPKIVEGRIGAFFKQVALLDQDYAKDNKLTIGQVLKDAGITVTGFARFKVGA</sequence>
<dbReference type="PANTHER" id="PTHR11741">
    <property type="entry name" value="ELONGATION FACTOR TS"/>
    <property type="match status" value="1"/>
</dbReference>
<evidence type="ECO:0000256" key="2">
    <source>
        <dbReference type="ARBA" id="ARBA00016956"/>
    </source>
</evidence>
<keyword evidence="4 6" id="KW-0648">Protein biosynthesis</keyword>
<evidence type="ECO:0000259" key="7">
    <source>
        <dbReference type="Pfam" id="PF00889"/>
    </source>
</evidence>
<evidence type="ECO:0000256" key="4">
    <source>
        <dbReference type="ARBA" id="ARBA00022917"/>
    </source>
</evidence>
<dbReference type="NCBIfam" id="TIGR00116">
    <property type="entry name" value="tsf"/>
    <property type="match status" value="1"/>
</dbReference>
<keyword evidence="9" id="KW-1185">Reference proteome</keyword>
<dbReference type="SUPFAM" id="SSF54713">
    <property type="entry name" value="Elongation factor Ts (EF-Ts), dimerisation domain"/>
    <property type="match status" value="1"/>
</dbReference>
<evidence type="ECO:0000256" key="5">
    <source>
        <dbReference type="ARBA" id="ARBA00025453"/>
    </source>
</evidence>
<dbReference type="Pfam" id="PF00889">
    <property type="entry name" value="EF_TS"/>
    <property type="match status" value="1"/>
</dbReference>
<evidence type="ECO:0000313" key="8">
    <source>
        <dbReference type="EMBL" id="GAA3748661.1"/>
    </source>
</evidence>
<dbReference type="RefSeq" id="WP_344757304.1">
    <property type="nucleotide sequence ID" value="NZ_BAABAE010000004.1"/>
</dbReference>
<feature type="domain" description="Translation elongation factor EFTs/EF1B dimerisation" evidence="7">
    <location>
        <begin position="71"/>
        <end position="281"/>
    </location>
</feature>
<dbReference type="Proteomes" id="UP001501004">
    <property type="component" value="Unassembled WGS sequence"/>
</dbReference>
<name>A0ABP7FW97_9MICO</name>
<gene>
    <name evidence="6 8" type="primary">tsf</name>
    <name evidence="8" type="ORF">GCM10022239_25050</name>
</gene>
<protein>
    <recommendedName>
        <fullName evidence="2 6">Elongation factor Ts</fullName>
        <shortName evidence="6">EF-Ts</shortName>
    </recommendedName>
</protein>
<dbReference type="InterPro" id="IPR036402">
    <property type="entry name" value="EF-Ts_dimer_sf"/>
</dbReference>
<comment type="subcellular location">
    <subcellularLocation>
        <location evidence="6">Cytoplasm</location>
    </subcellularLocation>
</comment>
<dbReference type="InterPro" id="IPR001816">
    <property type="entry name" value="Transl_elong_EFTs/EF1B"/>
</dbReference>
<dbReference type="Gene3D" id="1.10.286.20">
    <property type="match status" value="1"/>
</dbReference>
<dbReference type="SUPFAM" id="SSF46934">
    <property type="entry name" value="UBA-like"/>
    <property type="match status" value="1"/>
</dbReference>
<dbReference type="InterPro" id="IPR014039">
    <property type="entry name" value="Transl_elong_EFTs/EF1B_dimer"/>
</dbReference>
<keyword evidence="3 6" id="KW-0251">Elongation factor</keyword>
<reference evidence="9" key="1">
    <citation type="journal article" date="2019" name="Int. J. Syst. Evol. Microbiol.">
        <title>The Global Catalogue of Microorganisms (GCM) 10K type strain sequencing project: providing services to taxonomists for standard genome sequencing and annotation.</title>
        <authorList>
            <consortium name="The Broad Institute Genomics Platform"/>
            <consortium name="The Broad Institute Genome Sequencing Center for Infectious Disease"/>
            <person name="Wu L."/>
            <person name="Ma J."/>
        </authorList>
    </citation>
    <scope>NUCLEOTIDE SEQUENCE [LARGE SCALE GENOMIC DNA]</scope>
    <source>
        <strain evidence="9">JCM 16949</strain>
    </source>
</reference>
<dbReference type="PANTHER" id="PTHR11741:SF0">
    <property type="entry name" value="ELONGATION FACTOR TS, MITOCHONDRIAL"/>
    <property type="match status" value="1"/>
</dbReference>